<keyword evidence="2" id="KW-1185">Reference proteome</keyword>
<sequence length="120" mass="13150">MHIVPLEDVVSPPYRCKCPRPRPGRGPPRPIGIRGGPAIVVAKFVLPFPIAPPDYFPSLKRYNKIWLHNGPIMSALIVRARPCASSPSAVAAPAHPRPDVFFNNLATEVTSVRIHVVSFL</sequence>
<dbReference type="EMBL" id="BGZK01000023">
    <property type="protein sequence ID" value="GBP06609.1"/>
    <property type="molecule type" value="Genomic_DNA"/>
</dbReference>
<comment type="caution">
    <text evidence="1">The sequence shown here is derived from an EMBL/GenBank/DDBJ whole genome shotgun (WGS) entry which is preliminary data.</text>
</comment>
<reference evidence="1 2" key="1">
    <citation type="journal article" date="2019" name="Commun. Biol.">
        <title>The bagworm genome reveals a unique fibroin gene that provides high tensile strength.</title>
        <authorList>
            <person name="Kono N."/>
            <person name="Nakamura H."/>
            <person name="Ohtoshi R."/>
            <person name="Tomita M."/>
            <person name="Numata K."/>
            <person name="Arakawa K."/>
        </authorList>
    </citation>
    <scope>NUCLEOTIDE SEQUENCE [LARGE SCALE GENOMIC DNA]</scope>
</reference>
<accession>A0A4C1SWQ0</accession>
<name>A0A4C1SWQ0_EUMVA</name>
<organism evidence="1 2">
    <name type="scientific">Eumeta variegata</name>
    <name type="common">Bagworm moth</name>
    <name type="synonym">Eumeta japonica</name>
    <dbReference type="NCBI Taxonomy" id="151549"/>
    <lineage>
        <taxon>Eukaryota</taxon>
        <taxon>Metazoa</taxon>
        <taxon>Ecdysozoa</taxon>
        <taxon>Arthropoda</taxon>
        <taxon>Hexapoda</taxon>
        <taxon>Insecta</taxon>
        <taxon>Pterygota</taxon>
        <taxon>Neoptera</taxon>
        <taxon>Endopterygota</taxon>
        <taxon>Lepidoptera</taxon>
        <taxon>Glossata</taxon>
        <taxon>Ditrysia</taxon>
        <taxon>Tineoidea</taxon>
        <taxon>Psychidae</taxon>
        <taxon>Oiketicinae</taxon>
        <taxon>Eumeta</taxon>
    </lineage>
</organism>
<gene>
    <name evidence="1" type="ORF">EVAR_92592_1</name>
</gene>
<proteinExistence type="predicted"/>
<evidence type="ECO:0000313" key="2">
    <source>
        <dbReference type="Proteomes" id="UP000299102"/>
    </source>
</evidence>
<dbReference type="AlphaFoldDB" id="A0A4C1SWQ0"/>
<dbReference type="Proteomes" id="UP000299102">
    <property type="component" value="Unassembled WGS sequence"/>
</dbReference>
<protein>
    <submittedName>
        <fullName evidence="1">Uncharacterized protein</fullName>
    </submittedName>
</protein>
<evidence type="ECO:0000313" key="1">
    <source>
        <dbReference type="EMBL" id="GBP06609.1"/>
    </source>
</evidence>